<reference evidence="1 2" key="1">
    <citation type="submission" date="2023-03" db="EMBL/GenBank/DDBJ databases">
        <title>High-quality genome of Scylla paramamosain provides insights in environmental adaptation.</title>
        <authorList>
            <person name="Zhang L."/>
        </authorList>
    </citation>
    <scope>NUCLEOTIDE SEQUENCE [LARGE SCALE GENOMIC DNA]</scope>
    <source>
        <strain evidence="1">LZ_2023a</strain>
        <tissue evidence="1">Muscle</tissue>
    </source>
</reference>
<comment type="caution">
    <text evidence="1">The sequence shown here is derived from an EMBL/GenBank/DDBJ whole genome shotgun (WGS) entry which is preliminary data.</text>
</comment>
<accession>A0AAW0UNM7</accession>
<organism evidence="1 2">
    <name type="scientific">Scylla paramamosain</name>
    <name type="common">Mud crab</name>
    <dbReference type="NCBI Taxonomy" id="85552"/>
    <lineage>
        <taxon>Eukaryota</taxon>
        <taxon>Metazoa</taxon>
        <taxon>Ecdysozoa</taxon>
        <taxon>Arthropoda</taxon>
        <taxon>Crustacea</taxon>
        <taxon>Multicrustacea</taxon>
        <taxon>Malacostraca</taxon>
        <taxon>Eumalacostraca</taxon>
        <taxon>Eucarida</taxon>
        <taxon>Decapoda</taxon>
        <taxon>Pleocyemata</taxon>
        <taxon>Brachyura</taxon>
        <taxon>Eubrachyura</taxon>
        <taxon>Portunoidea</taxon>
        <taxon>Portunidae</taxon>
        <taxon>Portuninae</taxon>
        <taxon>Scylla</taxon>
    </lineage>
</organism>
<sequence length="66" mass="7270">MNLHIICASLSEQGGQEPLPGWYTYTVVGRIKSLDEGLPALFFLLLVSHIKLHTGNDGPCWCEKGD</sequence>
<name>A0AAW0UNM7_SCYPA</name>
<keyword evidence="2" id="KW-1185">Reference proteome</keyword>
<evidence type="ECO:0000313" key="1">
    <source>
        <dbReference type="EMBL" id="KAK8400853.1"/>
    </source>
</evidence>
<protein>
    <submittedName>
        <fullName evidence="1">Uncharacterized protein</fullName>
    </submittedName>
</protein>
<proteinExistence type="predicted"/>
<evidence type="ECO:0000313" key="2">
    <source>
        <dbReference type="Proteomes" id="UP001487740"/>
    </source>
</evidence>
<dbReference type="Proteomes" id="UP001487740">
    <property type="component" value="Unassembled WGS sequence"/>
</dbReference>
<gene>
    <name evidence="1" type="ORF">O3P69_002543</name>
</gene>
<dbReference type="AlphaFoldDB" id="A0AAW0UNM7"/>
<dbReference type="EMBL" id="JARAKH010000009">
    <property type="protein sequence ID" value="KAK8400853.1"/>
    <property type="molecule type" value="Genomic_DNA"/>
</dbReference>